<accession>A0ABN1JPZ3</accession>
<comment type="caution">
    <text evidence="1">The sequence shown here is derived from an EMBL/GenBank/DDBJ whole genome shotgun (WGS) entry which is preliminary data.</text>
</comment>
<dbReference type="Gene3D" id="3.30.420.260">
    <property type="match status" value="1"/>
</dbReference>
<name>A0ABN1JPZ3_9FLAO</name>
<evidence type="ECO:0000313" key="1">
    <source>
        <dbReference type="EMBL" id="GAA0744389.1"/>
    </source>
</evidence>
<dbReference type="InterPro" id="IPR024213">
    <property type="entry name" value="DUF3822"/>
</dbReference>
<protein>
    <submittedName>
        <fullName evidence="1">DUF3822 family protein</fullName>
    </submittedName>
</protein>
<dbReference type="EMBL" id="BAAAGF010000002">
    <property type="protein sequence ID" value="GAA0744389.1"/>
    <property type="molecule type" value="Genomic_DNA"/>
</dbReference>
<reference evidence="1 2" key="1">
    <citation type="journal article" date="2019" name="Int. J. Syst. Evol. Microbiol.">
        <title>The Global Catalogue of Microorganisms (GCM) 10K type strain sequencing project: providing services to taxonomists for standard genome sequencing and annotation.</title>
        <authorList>
            <consortium name="The Broad Institute Genomics Platform"/>
            <consortium name="The Broad Institute Genome Sequencing Center for Infectious Disease"/>
            <person name="Wu L."/>
            <person name="Ma J."/>
        </authorList>
    </citation>
    <scope>NUCLEOTIDE SEQUENCE [LARGE SCALE GENOMIC DNA]</scope>
    <source>
        <strain evidence="1 2">JCM 15976</strain>
    </source>
</reference>
<keyword evidence="2" id="KW-1185">Reference proteome</keyword>
<organism evidence="1 2">
    <name type="scientific">Gaetbulibacter jejuensis</name>
    <dbReference type="NCBI Taxonomy" id="584607"/>
    <lineage>
        <taxon>Bacteria</taxon>
        <taxon>Pseudomonadati</taxon>
        <taxon>Bacteroidota</taxon>
        <taxon>Flavobacteriia</taxon>
        <taxon>Flavobacteriales</taxon>
        <taxon>Flavobacteriaceae</taxon>
        <taxon>Gaetbulibacter</taxon>
    </lineage>
</organism>
<gene>
    <name evidence="1" type="ORF">GCM10009431_18470</name>
</gene>
<proteinExistence type="predicted"/>
<dbReference type="CDD" id="cd24013">
    <property type="entry name" value="ASKHA_ATPase_BT3980-like"/>
    <property type="match status" value="1"/>
</dbReference>
<dbReference type="Gene3D" id="3.30.420.250">
    <property type="match status" value="1"/>
</dbReference>
<sequence length="268" mass="31318">MNQNNIKELSIQISLSGLSFCILNRTSNTIELLQHQNFNKKLTPFDVLERLKTQLEHNSDFNYAFKSVLIIYQNELSTLVPKALFNEDNCADYLKFNAKILKTDFISHEVIAVNDSVNVYVPLVNINNYIFEKFGAFEYKHSSTLLIDTLLQKATQEGASYYINVCQNHFEIIVVENGKLLLYNTFEYKTKEDFIYFVLFTVEQLKSDPETLQLYFSGQITEDSELYTIAYTYIRHIQFIDPKHTFKFAAQSKPNHNYNHFIILNSFS</sequence>
<dbReference type="Pfam" id="PF12864">
    <property type="entry name" value="DUF3822"/>
    <property type="match status" value="1"/>
</dbReference>
<dbReference type="Proteomes" id="UP001500736">
    <property type="component" value="Unassembled WGS sequence"/>
</dbReference>
<evidence type="ECO:0000313" key="2">
    <source>
        <dbReference type="Proteomes" id="UP001500736"/>
    </source>
</evidence>